<dbReference type="AlphaFoldDB" id="A0A034VI13"/>
<proteinExistence type="predicted"/>
<protein>
    <recommendedName>
        <fullName evidence="2">Nucleic-acid-binding protein from transposon X-element</fullName>
    </recommendedName>
</protein>
<feature type="non-terminal residue" evidence="1">
    <location>
        <position position="1"/>
    </location>
</feature>
<reference evidence="1" key="1">
    <citation type="journal article" date="2014" name="BMC Genomics">
        <title>Characterizing the developmental transcriptome of the oriental fruit fly, Bactrocera dorsalis (Diptera: Tephritidae) through comparative genomic analysis with Drosophila melanogaster utilizing modENCODE datasets.</title>
        <authorList>
            <person name="Geib S.M."/>
            <person name="Calla B."/>
            <person name="Hall B."/>
            <person name="Hou S."/>
            <person name="Manoukis N.C."/>
        </authorList>
    </citation>
    <scope>NUCLEOTIDE SEQUENCE</scope>
    <source>
        <strain evidence="1">Punador</strain>
    </source>
</reference>
<name>A0A034VI13_BACDO</name>
<organism evidence="1">
    <name type="scientific">Bactrocera dorsalis</name>
    <name type="common">Oriental fruit fly</name>
    <name type="synonym">Dacus dorsalis</name>
    <dbReference type="NCBI Taxonomy" id="27457"/>
    <lineage>
        <taxon>Eukaryota</taxon>
        <taxon>Metazoa</taxon>
        <taxon>Ecdysozoa</taxon>
        <taxon>Arthropoda</taxon>
        <taxon>Hexapoda</taxon>
        <taxon>Insecta</taxon>
        <taxon>Pterygota</taxon>
        <taxon>Neoptera</taxon>
        <taxon>Endopterygota</taxon>
        <taxon>Diptera</taxon>
        <taxon>Brachycera</taxon>
        <taxon>Muscomorpha</taxon>
        <taxon>Tephritoidea</taxon>
        <taxon>Tephritidae</taxon>
        <taxon>Bactrocera</taxon>
        <taxon>Bactrocera</taxon>
    </lineage>
</organism>
<evidence type="ECO:0008006" key="2">
    <source>
        <dbReference type="Google" id="ProtNLM"/>
    </source>
</evidence>
<accession>A0A034VI13</accession>
<sequence>YCTLRAVCVACGELHDSSTCTSNKKDPNAKKCGNCGGNHTANYRGCPVYKELKNRINQRVVSERNHNVPNVVSSNMNPLTAPSKTVTGVSFANVLKSGLGKPITTATASLIEPQEQQPHVQSGSQSNIEAMIASMQNSMMNFITFMQNTMQELMRNQNTLLQLLANQSSK</sequence>
<dbReference type="EMBL" id="GAKP01017774">
    <property type="protein sequence ID" value="JAC41178.1"/>
    <property type="molecule type" value="Transcribed_RNA"/>
</dbReference>
<evidence type="ECO:0000313" key="1">
    <source>
        <dbReference type="EMBL" id="JAC41178.1"/>
    </source>
</evidence>